<dbReference type="Pfam" id="PF13698">
    <property type="entry name" value="DUF4156"/>
    <property type="match status" value="1"/>
</dbReference>
<dbReference type="InterPro" id="IPR025294">
    <property type="entry name" value="DUF4156"/>
</dbReference>
<dbReference type="Proteomes" id="UP000018731">
    <property type="component" value="Unassembled WGS sequence"/>
</dbReference>
<name>V8C833_9HELI</name>
<organism evidence="1 2">
    <name type="scientific">Helicobacter macacae MIT 99-5501</name>
    <dbReference type="NCBI Taxonomy" id="1357400"/>
    <lineage>
        <taxon>Bacteria</taxon>
        <taxon>Pseudomonadati</taxon>
        <taxon>Campylobacterota</taxon>
        <taxon>Epsilonproteobacteria</taxon>
        <taxon>Campylobacterales</taxon>
        <taxon>Helicobacteraceae</taxon>
        <taxon>Helicobacter</taxon>
    </lineage>
</organism>
<dbReference type="eggNOG" id="ENOG5030NUZ">
    <property type="taxonomic scope" value="Bacteria"/>
</dbReference>
<dbReference type="RefSeq" id="WP_023928051.1">
    <property type="nucleotide sequence ID" value="NZ_KI669454.1"/>
</dbReference>
<protein>
    <recommendedName>
        <fullName evidence="3">DUF4156 domain-containing protein</fullName>
    </recommendedName>
</protein>
<proteinExistence type="predicted"/>
<dbReference type="HOGENOM" id="CLU_1701832_0_0_7"/>
<accession>V8C833</accession>
<dbReference type="OrthoDB" id="5325741at2"/>
<dbReference type="PATRIC" id="fig|1357400.3.peg.1752"/>
<dbReference type="AlphaFoldDB" id="V8C833"/>
<keyword evidence="2" id="KW-1185">Reference proteome</keyword>
<evidence type="ECO:0008006" key="3">
    <source>
        <dbReference type="Google" id="ProtNLM"/>
    </source>
</evidence>
<comment type="caution">
    <text evidence="1">The sequence shown here is derived from an EMBL/GenBank/DDBJ whole genome shotgun (WGS) entry which is preliminary data.</text>
</comment>
<evidence type="ECO:0000313" key="1">
    <source>
        <dbReference type="EMBL" id="ETD23504.1"/>
    </source>
</evidence>
<gene>
    <name evidence="1" type="ORF">HMPREF2086_01309</name>
</gene>
<dbReference type="PROSITE" id="PS51257">
    <property type="entry name" value="PROKAR_LIPOPROTEIN"/>
    <property type="match status" value="1"/>
</dbReference>
<evidence type="ECO:0000313" key="2">
    <source>
        <dbReference type="Proteomes" id="UP000018731"/>
    </source>
</evidence>
<sequence length="154" mass="16365">MLSKVLKFSGACTFGMVFLTGCGLFGGGEQPKPPYEPKKLEAQARGITVAKSTPYNCKILGEVEGKDNVGDRSGATRELLREGAINDLRNEASYVAGEGKRAMIAITKEEVKCIATVGKARQNVDCTNGLPNGATNGVLVSQRIHAQVFDCGEK</sequence>
<dbReference type="EMBL" id="AZJI01000005">
    <property type="protein sequence ID" value="ETD23504.1"/>
    <property type="molecule type" value="Genomic_DNA"/>
</dbReference>
<reference evidence="1 2" key="1">
    <citation type="journal article" date="2014" name="Genome Announc.">
        <title>Draft genome sequences of six enterohepatic helicobacter species isolated from humans and one from rhesus macaques.</title>
        <authorList>
            <person name="Shen Z."/>
            <person name="Sheh A."/>
            <person name="Young S.K."/>
            <person name="Abouelliel A."/>
            <person name="Ward D.V."/>
            <person name="Earl A.M."/>
            <person name="Fox J.G."/>
        </authorList>
    </citation>
    <scope>NUCLEOTIDE SEQUENCE [LARGE SCALE GENOMIC DNA]</scope>
    <source>
        <strain evidence="1 2">MIT 99-5501</strain>
    </source>
</reference>